<proteinExistence type="predicted"/>
<feature type="transmembrane region" description="Helical" evidence="1">
    <location>
        <begin position="36"/>
        <end position="55"/>
    </location>
</feature>
<keyword evidence="1" id="KW-0812">Transmembrane</keyword>
<organism evidence="2 3">
    <name type="scientific">Piscibacillus halophilus</name>
    <dbReference type="NCBI Taxonomy" id="571933"/>
    <lineage>
        <taxon>Bacteria</taxon>
        <taxon>Bacillati</taxon>
        <taxon>Bacillota</taxon>
        <taxon>Bacilli</taxon>
        <taxon>Bacillales</taxon>
        <taxon>Bacillaceae</taxon>
        <taxon>Piscibacillus</taxon>
    </lineage>
</organism>
<name>A0A1H9GNZ8_9BACI</name>
<feature type="transmembrane region" description="Helical" evidence="1">
    <location>
        <begin position="67"/>
        <end position="90"/>
    </location>
</feature>
<evidence type="ECO:0000313" key="3">
    <source>
        <dbReference type="Proteomes" id="UP000199427"/>
    </source>
</evidence>
<evidence type="ECO:0000313" key="2">
    <source>
        <dbReference type="EMBL" id="SEQ51855.1"/>
    </source>
</evidence>
<accession>A0A1H9GNZ8</accession>
<evidence type="ECO:0000256" key="1">
    <source>
        <dbReference type="SAM" id="Phobius"/>
    </source>
</evidence>
<dbReference type="STRING" id="571933.SAMN05216362_11616"/>
<dbReference type="Proteomes" id="UP000199427">
    <property type="component" value="Unassembled WGS sequence"/>
</dbReference>
<protein>
    <submittedName>
        <fullName evidence="2">Uncharacterized protein</fullName>
    </submittedName>
</protein>
<dbReference type="AlphaFoldDB" id="A0A1H9GNZ8"/>
<keyword evidence="1" id="KW-1133">Transmembrane helix</keyword>
<keyword evidence="1" id="KW-0472">Membrane</keyword>
<feature type="transmembrane region" description="Helical" evidence="1">
    <location>
        <begin position="6"/>
        <end position="24"/>
    </location>
</feature>
<dbReference type="OrthoDB" id="2474051at2"/>
<dbReference type="EMBL" id="FOES01000016">
    <property type="protein sequence ID" value="SEQ51855.1"/>
    <property type="molecule type" value="Genomic_DNA"/>
</dbReference>
<gene>
    <name evidence="2" type="ORF">SAMN05216362_11616</name>
</gene>
<sequence>MEGFQSFLTLVYLISIYVFFKFVWGSEGKDERGERIMGKTAIGAFSVFPVGWILIDSYHEYIQPISYSLYRELISMLIPITFLICAILIVHNRRKT</sequence>
<reference evidence="2 3" key="1">
    <citation type="submission" date="2016-10" db="EMBL/GenBank/DDBJ databases">
        <authorList>
            <person name="de Groot N.N."/>
        </authorList>
    </citation>
    <scope>NUCLEOTIDE SEQUENCE [LARGE SCALE GENOMIC DNA]</scope>
    <source>
        <strain evidence="2 3">DSM 21633</strain>
    </source>
</reference>
<keyword evidence="3" id="KW-1185">Reference proteome</keyword>
<dbReference type="RefSeq" id="WP_091773622.1">
    <property type="nucleotide sequence ID" value="NZ_FOES01000016.1"/>
</dbReference>